<evidence type="ECO:0000313" key="3">
    <source>
        <dbReference type="Proteomes" id="UP001059596"/>
    </source>
</evidence>
<keyword evidence="1" id="KW-1133">Transmembrane helix</keyword>
<organism evidence="2 3">
    <name type="scientific">Drosophila gunungcola</name>
    <name type="common">fruit fly</name>
    <dbReference type="NCBI Taxonomy" id="103775"/>
    <lineage>
        <taxon>Eukaryota</taxon>
        <taxon>Metazoa</taxon>
        <taxon>Ecdysozoa</taxon>
        <taxon>Arthropoda</taxon>
        <taxon>Hexapoda</taxon>
        <taxon>Insecta</taxon>
        <taxon>Pterygota</taxon>
        <taxon>Neoptera</taxon>
        <taxon>Endopterygota</taxon>
        <taxon>Diptera</taxon>
        <taxon>Brachycera</taxon>
        <taxon>Muscomorpha</taxon>
        <taxon>Ephydroidea</taxon>
        <taxon>Drosophilidae</taxon>
        <taxon>Drosophila</taxon>
        <taxon>Sophophora</taxon>
    </lineage>
</organism>
<keyword evidence="1" id="KW-0812">Transmembrane</keyword>
<dbReference type="EMBL" id="JAMKOV010000002">
    <property type="protein sequence ID" value="KAI8043559.1"/>
    <property type="molecule type" value="Genomic_DNA"/>
</dbReference>
<name>A0A9P9YVQ8_9MUSC</name>
<sequence>MALSNIISIYFTTEECKSKPAALKPGQTVFFVIQPRFMNVDIRIIIDVTQGELDVFMSPQDDSFIVETNETTGYHEIFLDNRYNWGPKMKREHPLNVALPRHDNATIQKLFSPERRIGGGGLGGGGGERIGANTYYVPQLQDCKSHGGHNFIVRDQHAKDLSTHVTLNHCNTLLRLFGLKNRLVLTLPQHAHNLSATRFFIALRASSGPEPSYGSVVFRQDQLHIDLFVFFSVFFSCFFLFLAVCVIVWKVKQAADLRRARRQHVVEMLHLAKRPFAQIFLASGSLDVDSPQPTSSSSSSSSARAMRQRARQALLLQEQSTGESHPVMHHTTSRRQQSSRIMMVAIEPTFDNLAAVGTVFISLPGRSRAPLSIALGSTLISYSRQYPLNARHFMRAQRVQNVAHHPA</sequence>
<reference evidence="2" key="1">
    <citation type="journal article" date="2023" name="Genome Biol. Evol.">
        <title>Long-read-based Genome Assembly of Drosophila gunungcola Reveals Fewer Chemosensory Genes in Flower-breeding Species.</title>
        <authorList>
            <person name="Negi A."/>
            <person name="Liao B.Y."/>
            <person name="Yeh S.D."/>
        </authorList>
    </citation>
    <scope>NUCLEOTIDE SEQUENCE</scope>
    <source>
        <strain evidence="2">Sukarami</strain>
    </source>
</reference>
<gene>
    <name evidence="2" type="ORF">M5D96_004891</name>
</gene>
<dbReference type="Proteomes" id="UP001059596">
    <property type="component" value="Unassembled WGS sequence"/>
</dbReference>
<feature type="transmembrane region" description="Helical" evidence="1">
    <location>
        <begin position="227"/>
        <end position="249"/>
    </location>
</feature>
<evidence type="ECO:0000256" key="1">
    <source>
        <dbReference type="SAM" id="Phobius"/>
    </source>
</evidence>
<protein>
    <submittedName>
        <fullName evidence="2">Uncharacterized protein</fullName>
    </submittedName>
</protein>
<keyword evidence="3" id="KW-1185">Reference proteome</keyword>
<keyword evidence="1" id="KW-0472">Membrane</keyword>
<proteinExistence type="predicted"/>
<accession>A0A9P9YVQ8</accession>
<dbReference type="AlphaFoldDB" id="A0A9P9YVQ8"/>
<evidence type="ECO:0000313" key="2">
    <source>
        <dbReference type="EMBL" id="KAI8043559.1"/>
    </source>
</evidence>
<comment type="caution">
    <text evidence="2">The sequence shown here is derived from an EMBL/GenBank/DDBJ whole genome shotgun (WGS) entry which is preliminary data.</text>
</comment>